<reference evidence="1" key="2">
    <citation type="submission" date="2022-06" db="UniProtKB">
        <authorList>
            <consortium name="EnsemblMetazoa"/>
        </authorList>
    </citation>
    <scope>IDENTIFICATION</scope>
    <source>
        <strain evidence="1">PS312</strain>
    </source>
</reference>
<accession>A0A8R1UMV9</accession>
<accession>A0A2A6CXG2</accession>
<evidence type="ECO:0000313" key="1">
    <source>
        <dbReference type="EnsemblMetazoa" id="PPA36156.1"/>
    </source>
</evidence>
<dbReference type="Proteomes" id="UP000005239">
    <property type="component" value="Unassembled WGS sequence"/>
</dbReference>
<protein>
    <submittedName>
        <fullName evidence="1">Uncharacterized protein</fullName>
    </submittedName>
</protein>
<organism evidence="1 2">
    <name type="scientific">Pristionchus pacificus</name>
    <name type="common">Parasitic nematode worm</name>
    <dbReference type="NCBI Taxonomy" id="54126"/>
    <lineage>
        <taxon>Eukaryota</taxon>
        <taxon>Metazoa</taxon>
        <taxon>Ecdysozoa</taxon>
        <taxon>Nematoda</taxon>
        <taxon>Chromadorea</taxon>
        <taxon>Rhabditida</taxon>
        <taxon>Rhabditina</taxon>
        <taxon>Diplogasteromorpha</taxon>
        <taxon>Diplogasteroidea</taxon>
        <taxon>Neodiplogasteridae</taxon>
        <taxon>Pristionchus</taxon>
    </lineage>
</organism>
<keyword evidence="2" id="KW-1185">Reference proteome</keyword>
<name>A0A2A6CXG2_PRIPA</name>
<reference evidence="2" key="1">
    <citation type="journal article" date="2008" name="Nat. Genet.">
        <title>The Pristionchus pacificus genome provides a unique perspective on nematode lifestyle and parasitism.</title>
        <authorList>
            <person name="Dieterich C."/>
            <person name="Clifton S.W."/>
            <person name="Schuster L.N."/>
            <person name="Chinwalla A."/>
            <person name="Delehaunty K."/>
            <person name="Dinkelacker I."/>
            <person name="Fulton L."/>
            <person name="Fulton R."/>
            <person name="Godfrey J."/>
            <person name="Minx P."/>
            <person name="Mitreva M."/>
            <person name="Roeseler W."/>
            <person name="Tian H."/>
            <person name="Witte H."/>
            <person name="Yang S.P."/>
            <person name="Wilson R.K."/>
            <person name="Sommer R.J."/>
        </authorList>
    </citation>
    <scope>NUCLEOTIDE SEQUENCE [LARGE SCALE GENOMIC DNA]</scope>
    <source>
        <strain evidence="2">PS312</strain>
    </source>
</reference>
<sequence length="123" mass="14560">WFAPIFTGEAVVHTLFFTYEFLLKHVEEWLSDSFCNFFVRELHFMNSSMIFLYVRAIYYFLFQANQHKVDAFAFFIFFLFLILVLMGGQHEASVVNIRVQNTGRRLFISHALSPVREARECAT</sequence>
<dbReference type="AlphaFoldDB" id="A0A2A6CXG2"/>
<dbReference type="EnsemblMetazoa" id="PPA36156.1">
    <property type="protein sequence ID" value="PPA36156.1"/>
    <property type="gene ID" value="WBGene00274525"/>
</dbReference>
<evidence type="ECO:0000313" key="2">
    <source>
        <dbReference type="Proteomes" id="UP000005239"/>
    </source>
</evidence>
<proteinExistence type="predicted"/>
<gene>
    <name evidence="1" type="primary">WBGene00274525</name>
</gene>